<keyword evidence="6" id="KW-0444">Lipid biosynthesis</keyword>
<protein>
    <recommendedName>
        <fullName evidence="5">phosphatidate cytidylyltransferase</fullName>
        <ecNumber evidence="5">2.7.7.41</ecNumber>
    </recommendedName>
</protein>
<evidence type="ECO:0000256" key="11">
    <source>
        <dbReference type="ARBA" id="ARBA00023098"/>
    </source>
</evidence>
<evidence type="ECO:0000256" key="5">
    <source>
        <dbReference type="ARBA" id="ARBA00012487"/>
    </source>
</evidence>
<keyword evidence="8 15" id="KW-0812">Transmembrane</keyword>
<comment type="pathway">
    <text evidence="3">Lipid metabolism.</text>
</comment>
<evidence type="ECO:0000256" key="2">
    <source>
        <dbReference type="ARBA" id="ARBA00005119"/>
    </source>
</evidence>
<dbReference type="EMBL" id="GGEC01014937">
    <property type="protein sequence ID" value="MBW95420.1"/>
    <property type="molecule type" value="Transcribed_RNA"/>
</dbReference>
<evidence type="ECO:0000256" key="3">
    <source>
        <dbReference type="ARBA" id="ARBA00005189"/>
    </source>
</evidence>
<dbReference type="GO" id="GO:0004605">
    <property type="term" value="F:phosphatidate cytidylyltransferase activity"/>
    <property type="evidence" value="ECO:0007669"/>
    <property type="project" value="UniProtKB-EC"/>
</dbReference>
<keyword evidence="9 16" id="KW-0548">Nucleotidyltransferase</keyword>
<dbReference type="PANTHER" id="PTHR13773:SF31">
    <property type="entry name" value="PHOSPHATIDATE CYTIDYLYLTRANSFERASE 2"/>
    <property type="match status" value="1"/>
</dbReference>
<evidence type="ECO:0000256" key="1">
    <source>
        <dbReference type="ARBA" id="ARBA00004141"/>
    </source>
</evidence>
<dbReference type="GO" id="GO:0016024">
    <property type="term" value="P:CDP-diacylglycerol biosynthetic process"/>
    <property type="evidence" value="ECO:0007669"/>
    <property type="project" value="UniProtKB-UniPathway"/>
</dbReference>
<sequence length="46" mass="5658">MWFILTLKKKMYKYQFGQYAWTHMILIVVFTQSSFTVANIFEGIFW</sequence>
<keyword evidence="14" id="KW-1208">Phospholipid metabolism</keyword>
<organism evidence="16">
    <name type="scientific">Rhizophora mucronata</name>
    <name type="common">Asiatic mangrove</name>
    <dbReference type="NCBI Taxonomy" id="61149"/>
    <lineage>
        <taxon>Eukaryota</taxon>
        <taxon>Viridiplantae</taxon>
        <taxon>Streptophyta</taxon>
        <taxon>Embryophyta</taxon>
        <taxon>Tracheophyta</taxon>
        <taxon>Spermatophyta</taxon>
        <taxon>Magnoliopsida</taxon>
        <taxon>eudicotyledons</taxon>
        <taxon>Gunneridae</taxon>
        <taxon>Pentapetalae</taxon>
        <taxon>rosids</taxon>
        <taxon>fabids</taxon>
        <taxon>Malpighiales</taxon>
        <taxon>Rhizophoraceae</taxon>
        <taxon>Rhizophora</taxon>
    </lineage>
</organism>
<name>A0A2P2JPM8_RHIMU</name>
<keyword evidence="10 15" id="KW-1133">Transmembrane helix</keyword>
<dbReference type="EC" id="2.7.7.41" evidence="5"/>
<keyword evidence="11" id="KW-0443">Lipid metabolism</keyword>
<dbReference type="GO" id="GO:0005789">
    <property type="term" value="C:endoplasmic reticulum membrane"/>
    <property type="evidence" value="ECO:0007669"/>
    <property type="project" value="TreeGrafter"/>
</dbReference>
<evidence type="ECO:0000256" key="14">
    <source>
        <dbReference type="ARBA" id="ARBA00023264"/>
    </source>
</evidence>
<evidence type="ECO:0000256" key="8">
    <source>
        <dbReference type="ARBA" id="ARBA00022692"/>
    </source>
</evidence>
<evidence type="ECO:0000256" key="13">
    <source>
        <dbReference type="ARBA" id="ARBA00023209"/>
    </source>
</evidence>
<dbReference type="InterPro" id="IPR016720">
    <property type="entry name" value="PC_Trfase_euk"/>
</dbReference>
<evidence type="ECO:0000256" key="9">
    <source>
        <dbReference type="ARBA" id="ARBA00022695"/>
    </source>
</evidence>
<dbReference type="UniPathway" id="UPA00557">
    <property type="reaction ID" value="UER00614"/>
</dbReference>
<evidence type="ECO:0000256" key="6">
    <source>
        <dbReference type="ARBA" id="ARBA00022516"/>
    </source>
</evidence>
<evidence type="ECO:0000256" key="4">
    <source>
        <dbReference type="ARBA" id="ARBA00010185"/>
    </source>
</evidence>
<feature type="transmembrane region" description="Helical" evidence="15">
    <location>
        <begin position="21"/>
        <end position="41"/>
    </location>
</feature>
<evidence type="ECO:0000256" key="15">
    <source>
        <dbReference type="SAM" id="Phobius"/>
    </source>
</evidence>
<dbReference type="PANTHER" id="PTHR13773">
    <property type="entry name" value="PHOSPHATIDATE CYTIDYLYLTRANSFERASE"/>
    <property type="match status" value="1"/>
</dbReference>
<reference evidence="16" key="1">
    <citation type="submission" date="2018-02" db="EMBL/GenBank/DDBJ databases">
        <title>Rhizophora mucronata_Transcriptome.</title>
        <authorList>
            <person name="Meera S.P."/>
            <person name="Sreeshan A."/>
            <person name="Augustine A."/>
        </authorList>
    </citation>
    <scope>NUCLEOTIDE SEQUENCE</scope>
    <source>
        <tissue evidence="16">Leaf</tissue>
    </source>
</reference>
<keyword evidence="13" id="KW-0594">Phospholipid biosynthesis</keyword>
<comment type="similarity">
    <text evidence="4">Belongs to the CDS family.</text>
</comment>
<comment type="pathway">
    <text evidence="2">Phospholipid metabolism; CDP-diacylglycerol biosynthesis; CDP-diacylglycerol from sn-glycerol 3-phosphate: step 3/3.</text>
</comment>
<evidence type="ECO:0000256" key="7">
    <source>
        <dbReference type="ARBA" id="ARBA00022679"/>
    </source>
</evidence>
<keyword evidence="12 15" id="KW-0472">Membrane</keyword>
<accession>A0A2P2JPM8</accession>
<proteinExistence type="inferred from homology"/>
<dbReference type="AlphaFoldDB" id="A0A2P2JPM8"/>
<evidence type="ECO:0000256" key="10">
    <source>
        <dbReference type="ARBA" id="ARBA00022989"/>
    </source>
</evidence>
<evidence type="ECO:0000313" key="16">
    <source>
        <dbReference type="EMBL" id="MBW95420.1"/>
    </source>
</evidence>
<evidence type="ECO:0000256" key="12">
    <source>
        <dbReference type="ARBA" id="ARBA00023136"/>
    </source>
</evidence>
<keyword evidence="7 16" id="KW-0808">Transferase</keyword>
<comment type="subcellular location">
    <subcellularLocation>
        <location evidence="1">Membrane</location>
        <topology evidence="1">Multi-pass membrane protein</topology>
    </subcellularLocation>
</comment>